<keyword evidence="4" id="KW-1185">Reference proteome</keyword>
<accession>A0A7X1G1Y0</accession>
<organism evidence="3 4">
    <name type="scientific">Pseudomonas baltica</name>
    <dbReference type="NCBI Taxonomy" id="2762576"/>
    <lineage>
        <taxon>Bacteria</taxon>
        <taxon>Pseudomonadati</taxon>
        <taxon>Pseudomonadota</taxon>
        <taxon>Gammaproteobacteria</taxon>
        <taxon>Pseudomonadales</taxon>
        <taxon>Pseudomonadaceae</taxon>
        <taxon>Pseudomonas</taxon>
    </lineage>
</organism>
<feature type="compositionally biased region" description="Polar residues" evidence="1">
    <location>
        <begin position="28"/>
        <end position="44"/>
    </location>
</feature>
<evidence type="ECO:0000256" key="1">
    <source>
        <dbReference type="SAM" id="MobiDB-lite"/>
    </source>
</evidence>
<feature type="chain" id="PRO_5031179110" description="Lipoprotein" evidence="2">
    <location>
        <begin position="23"/>
        <end position="50"/>
    </location>
</feature>
<evidence type="ECO:0000256" key="2">
    <source>
        <dbReference type="SAM" id="SignalP"/>
    </source>
</evidence>
<evidence type="ECO:0000313" key="4">
    <source>
        <dbReference type="Proteomes" id="UP000546173"/>
    </source>
</evidence>
<protein>
    <recommendedName>
        <fullName evidence="5">Lipoprotein</fullName>
    </recommendedName>
</protein>
<gene>
    <name evidence="3" type="ORF">H7993_00500</name>
</gene>
<dbReference type="Proteomes" id="UP000546173">
    <property type="component" value="Unassembled WGS sequence"/>
</dbReference>
<feature type="signal peptide" evidence="2">
    <location>
        <begin position="1"/>
        <end position="22"/>
    </location>
</feature>
<dbReference type="PROSITE" id="PS51257">
    <property type="entry name" value="PROKAR_LIPOPROTEIN"/>
    <property type="match status" value="1"/>
</dbReference>
<feature type="region of interest" description="Disordered" evidence="1">
    <location>
        <begin position="26"/>
        <end position="50"/>
    </location>
</feature>
<name>A0A7X1G1Y0_9PSED</name>
<keyword evidence="2" id="KW-0732">Signal</keyword>
<evidence type="ECO:0000313" key="3">
    <source>
        <dbReference type="EMBL" id="MBC2676863.1"/>
    </source>
</evidence>
<dbReference type="AlphaFoldDB" id="A0A7X1G1Y0"/>
<reference evidence="3 4" key="1">
    <citation type="submission" date="2020-08" db="EMBL/GenBank/DDBJ databases">
        <title>Pseudomonas sp. nov.</title>
        <authorList>
            <person name="Gieschler S."/>
            <person name="Fiedler G."/>
            <person name="Brinks E."/>
            <person name="Boehnlein C."/>
            <person name="Franz C.M.A.P."/>
            <person name="Kabisch J."/>
        </authorList>
    </citation>
    <scope>NUCLEOTIDE SEQUENCE [LARGE SCALE GENOMIC DNA]</scope>
    <source>
        <strain evidence="3 4">MBT-2</strain>
    </source>
</reference>
<dbReference type="EMBL" id="JACMYH010000001">
    <property type="protein sequence ID" value="MBC2676863.1"/>
    <property type="molecule type" value="Genomic_DNA"/>
</dbReference>
<evidence type="ECO:0008006" key="5">
    <source>
        <dbReference type="Google" id="ProtNLM"/>
    </source>
</evidence>
<dbReference type="RefSeq" id="WP_163007546.1">
    <property type="nucleotide sequence ID" value="NZ_JACMYH010000001.1"/>
</dbReference>
<comment type="caution">
    <text evidence="3">The sequence shown here is derived from an EMBL/GenBank/DDBJ whole genome shotgun (WGS) entry which is preliminary data.</text>
</comment>
<sequence>MKLIPCAGLVLCLALLQGCFDSADKSTTKGNNDGTPSSVQMQKPDQSKDK</sequence>
<proteinExistence type="predicted"/>